<feature type="domain" description="PAC" evidence="2">
    <location>
        <begin position="96"/>
        <end position="147"/>
    </location>
</feature>
<dbReference type="InterPro" id="IPR001610">
    <property type="entry name" value="PAC"/>
</dbReference>
<dbReference type="InterPro" id="IPR000700">
    <property type="entry name" value="PAS-assoc_C"/>
</dbReference>
<dbReference type="Pfam" id="PF13426">
    <property type="entry name" value="PAS_9"/>
    <property type="match status" value="1"/>
</dbReference>
<feature type="domain" description="PAC" evidence="2">
    <location>
        <begin position="221"/>
        <end position="272"/>
    </location>
</feature>
<dbReference type="SUPFAM" id="SSF55785">
    <property type="entry name" value="PYP-like sensor domain (PAS domain)"/>
    <property type="match status" value="2"/>
</dbReference>
<dbReference type="InterPro" id="IPR000160">
    <property type="entry name" value="GGDEF_dom"/>
</dbReference>
<dbReference type="InterPro" id="IPR035965">
    <property type="entry name" value="PAS-like_dom_sf"/>
</dbReference>
<evidence type="ECO:0000259" key="3">
    <source>
        <dbReference type="PROSITE" id="PS50883"/>
    </source>
</evidence>
<dbReference type="PROSITE" id="PS50113">
    <property type="entry name" value="PAC"/>
    <property type="match status" value="2"/>
</dbReference>
<evidence type="ECO:0000313" key="5">
    <source>
        <dbReference type="EMBL" id="MDT8999385.1"/>
    </source>
</evidence>
<dbReference type="InterPro" id="IPR029787">
    <property type="entry name" value="Nucleotide_cyclase"/>
</dbReference>
<gene>
    <name evidence="5" type="ORF">RQP53_08920</name>
</gene>
<dbReference type="SMART" id="SM00086">
    <property type="entry name" value="PAC"/>
    <property type="match status" value="2"/>
</dbReference>
<dbReference type="InterPro" id="IPR001633">
    <property type="entry name" value="EAL_dom"/>
</dbReference>
<dbReference type="Gene3D" id="3.30.450.20">
    <property type="entry name" value="PAS domain"/>
    <property type="match status" value="2"/>
</dbReference>
<organism evidence="5 6">
    <name type="scientific">Roseateles aquae</name>
    <dbReference type="NCBI Taxonomy" id="3077235"/>
    <lineage>
        <taxon>Bacteria</taxon>
        <taxon>Pseudomonadati</taxon>
        <taxon>Pseudomonadota</taxon>
        <taxon>Betaproteobacteria</taxon>
        <taxon>Burkholderiales</taxon>
        <taxon>Sphaerotilaceae</taxon>
        <taxon>Roseateles</taxon>
    </lineage>
</organism>
<evidence type="ECO:0000313" key="6">
    <source>
        <dbReference type="Proteomes" id="UP001246372"/>
    </source>
</evidence>
<dbReference type="Pfam" id="PF00989">
    <property type="entry name" value="PAS"/>
    <property type="match status" value="1"/>
</dbReference>
<keyword evidence="1" id="KW-0175">Coiled coil</keyword>
<dbReference type="InterPro" id="IPR013767">
    <property type="entry name" value="PAS_fold"/>
</dbReference>
<dbReference type="Pfam" id="PF00990">
    <property type="entry name" value="GGDEF"/>
    <property type="match status" value="1"/>
</dbReference>
<dbReference type="Pfam" id="PF00563">
    <property type="entry name" value="EAL"/>
    <property type="match status" value="1"/>
</dbReference>
<sequence>MPLTQAAPALLSTDANERPQQALRERDIILENAGVGIVFVRQRVIARCNQRYAEIFGAASIEEMVGSSSKDLYPDEAAFKQLGAEAYPVLATGQRFKTERLMRRRDGQLFWASLTGRLINPHDAAEGSIWIIDDIDEQKRAAAQLEQITHERGLIFDHAMVGIVFLRNRRVTQCNRSFEALFGYAPGELDGSSSRQWYLTDEDWEAAGQRCYEPFSKGQAFQGEMLLSKKDGSPLWCEVRSKAIDANDLSQGSIWITMDISARKNAEAALVRAKDELEHLVEERTRQLSRTVAALEQKIVEQKQAEAHIQRLAHFDALTGLPNRVLLNDRAEQAIDIARRHGEGLAVLFLDLDHFKKVNDSLGHRVGDELLRQLAQRLKTAVREQDTVSRLGGDEFILVLPGTDVSGAGHVAAKVMEVAAQPMQIEQNELAVTPSIGIAMYPADGEDFETLCQCADTAMYRAKRDGRNGYCFFTGEMQAQSVRALELENALRRALKRQQLSLHYQPQLCLGSGRVIGAEALLRWQHPQLGAVSPAEFIPIAESSGLILEIGEWVLREAAGQLRRWLDAGLPPLRMAVNLSSVQFRHADLPELVSRIMAEAGLAPEMLELELTEGVALTDPLGAIAVMADLNARGVRLSIDDFGTGYSSLSYLKKFSAYKLKIDRSFVRDLTEDPEDKAIVNAIISLARSLGLQTIAEGVETEGQLALLREQGCDEVQGFLFSRPLPAEGFAAFVCQHVA</sequence>
<dbReference type="CDD" id="cd01949">
    <property type="entry name" value="GGDEF"/>
    <property type="match status" value="1"/>
</dbReference>
<comment type="caution">
    <text evidence="5">The sequence shown here is derived from an EMBL/GenBank/DDBJ whole genome shotgun (WGS) entry which is preliminary data.</text>
</comment>
<dbReference type="SMART" id="SM00052">
    <property type="entry name" value="EAL"/>
    <property type="match status" value="1"/>
</dbReference>
<dbReference type="NCBIfam" id="TIGR00229">
    <property type="entry name" value="sensory_box"/>
    <property type="match status" value="2"/>
</dbReference>
<proteinExistence type="predicted"/>
<evidence type="ECO:0000259" key="4">
    <source>
        <dbReference type="PROSITE" id="PS50887"/>
    </source>
</evidence>
<name>A0ABU3P9W7_9BURK</name>
<dbReference type="Proteomes" id="UP001246372">
    <property type="component" value="Unassembled WGS sequence"/>
</dbReference>
<dbReference type="PANTHER" id="PTHR44757">
    <property type="entry name" value="DIGUANYLATE CYCLASE DGCP"/>
    <property type="match status" value="1"/>
</dbReference>
<dbReference type="NCBIfam" id="TIGR00254">
    <property type="entry name" value="GGDEF"/>
    <property type="match status" value="1"/>
</dbReference>
<dbReference type="CDD" id="cd01948">
    <property type="entry name" value="EAL"/>
    <property type="match status" value="1"/>
</dbReference>
<dbReference type="InterPro" id="IPR052155">
    <property type="entry name" value="Biofilm_reg_signaling"/>
</dbReference>
<dbReference type="SUPFAM" id="SSF55073">
    <property type="entry name" value="Nucleotide cyclase"/>
    <property type="match status" value="1"/>
</dbReference>
<dbReference type="Gene3D" id="3.30.70.270">
    <property type="match status" value="1"/>
</dbReference>
<dbReference type="InterPro" id="IPR000014">
    <property type="entry name" value="PAS"/>
</dbReference>
<protein>
    <submittedName>
        <fullName evidence="5">EAL domain-containing protein</fullName>
    </submittedName>
</protein>
<dbReference type="PROSITE" id="PS50887">
    <property type="entry name" value="GGDEF"/>
    <property type="match status" value="1"/>
</dbReference>
<dbReference type="RefSeq" id="WP_315649919.1">
    <property type="nucleotide sequence ID" value="NZ_JAVXZY010000003.1"/>
</dbReference>
<evidence type="ECO:0000259" key="2">
    <source>
        <dbReference type="PROSITE" id="PS50113"/>
    </source>
</evidence>
<dbReference type="Gene3D" id="3.20.20.450">
    <property type="entry name" value="EAL domain"/>
    <property type="match status" value="1"/>
</dbReference>
<feature type="domain" description="GGDEF" evidence="4">
    <location>
        <begin position="343"/>
        <end position="475"/>
    </location>
</feature>
<keyword evidence="6" id="KW-1185">Reference proteome</keyword>
<dbReference type="SMART" id="SM00091">
    <property type="entry name" value="PAS"/>
    <property type="match status" value="2"/>
</dbReference>
<reference evidence="5" key="1">
    <citation type="submission" date="2023-09" db="EMBL/GenBank/DDBJ databases">
        <title>Paucibacter sp. APW11 Genome sequencing and assembly.</title>
        <authorList>
            <person name="Kim I."/>
        </authorList>
    </citation>
    <scope>NUCLEOTIDE SEQUENCE</scope>
    <source>
        <strain evidence="5">APW11</strain>
    </source>
</reference>
<evidence type="ECO:0000256" key="1">
    <source>
        <dbReference type="SAM" id="Coils"/>
    </source>
</evidence>
<accession>A0ABU3P9W7</accession>
<dbReference type="CDD" id="cd00130">
    <property type="entry name" value="PAS"/>
    <property type="match status" value="2"/>
</dbReference>
<feature type="domain" description="EAL" evidence="3">
    <location>
        <begin position="484"/>
        <end position="738"/>
    </location>
</feature>
<dbReference type="InterPro" id="IPR035919">
    <property type="entry name" value="EAL_sf"/>
</dbReference>
<dbReference type="SMART" id="SM00267">
    <property type="entry name" value="GGDEF"/>
    <property type="match status" value="1"/>
</dbReference>
<dbReference type="InterPro" id="IPR043128">
    <property type="entry name" value="Rev_trsase/Diguanyl_cyclase"/>
</dbReference>
<dbReference type="SUPFAM" id="SSF141868">
    <property type="entry name" value="EAL domain-like"/>
    <property type="match status" value="1"/>
</dbReference>
<feature type="coiled-coil region" evidence="1">
    <location>
        <begin position="263"/>
        <end position="305"/>
    </location>
</feature>
<dbReference type="EMBL" id="JAVXZY010000003">
    <property type="protein sequence ID" value="MDT8999385.1"/>
    <property type="molecule type" value="Genomic_DNA"/>
</dbReference>
<dbReference type="PANTHER" id="PTHR44757:SF2">
    <property type="entry name" value="BIOFILM ARCHITECTURE MAINTENANCE PROTEIN MBAA"/>
    <property type="match status" value="1"/>
</dbReference>
<dbReference type="PROSITE" id="PS50883">
    <property type="entry name" value="EAL"/>
    <property type="match status" value="1"/>
</dbReference>